<dbReference type="PANTHER" id="PTHR48097">
    <property type="entry name" value="L-THREONINE ALDOLASE-RELATED"/>
    <property type="match status" value="1"/>
</dbReference>
<dbReference type="SUPFAM" id="SSF53383">
    <property type="entry name" value="PLP-dependent transferases"/>
    <property type="match status" value="1"/>
</dbReference>
<organism evidence="5 6">
    <name type="scientific">Phomopsis amygdali</name>
    <name type="common">Fusicoccum amygdali</name>
    <dbReference type="NCBI Taxonomy" id="1214568"/>
    <lineage>
        <taxon>Eukaryota</taxon>
        <taxon>Fungi</taxon>
        <taxon>Dikarya</taxon>
        <taxon>Ascomycota</taxon>
        <taxon>Pezizomycotina</taxon>
        <taxon>Sordariomycetes</taxon>
        <taxon>Sordariomycetidae</taxon>
        <taxon>Diaporthales</taxon>
        <taxon>Diaporthaceae</taxon>
        <taxon>Diaporthe</taxon>
    </lineage>
</organism>
<evidence type="ECO:0000256" key="1">
    <source>
        <dbReference type="ARBA" id="ARBA00001933"/>
    </source>
</evidence>
<dbReference type="Proteomes" id="UP001265746">
    <property type="component" value="Unassembled WGS sequence"/>
</dbReference>
<proteinExistence type="inferred from homology"/>
<feature type="domain" description="Aromatic amino acid beta-eliminating lyase/threonine aldolase" evidence="4">
    <location>
        <begin position="1"/>
        <end position="83"/>
    </location>
</feature>
<keyword evidence="3" id="KW-0663">Pyridoxal phosphate</keyword>
<dbReference type="EMBL" id="JAUJFL010000001">
    <property type="protein sequence ID" value="KAK2616147.1"/>
    <property type="molecule type" value="Genomic_DNA"/>
</dbReference>
<dbReference type="Gene3D" id="3.40.640.10">
    <property type="entry name" value="Type I PLP-dependent aspartate aminotransferase-like (Major domain)"/>
    <property type="match status" value="1"/>
</dbReference>
<evidence type="ECO:0000256" key="2">
    <source>
        <dbReference type="ARBA" id="ARBA00006966"/>
    </source>
</evidence>
<dbReference type="PANTHER" id="PTHR48097:SF9">
    <property type="entry name" value="L-THREONINE ALDOLASE"/>
    <property type="match status" value="1"/>
</dbReference>
<name>A0AAD9SUZ9_PHOAM</name>
<comment type="caution">
    <text evidence="5">The sequence shown here is derived from an EMBL/GenBank/DDBJ whole genome shotgun (WGS) entry which is preliminary data.</text>
</comment>
<dbReference type="Pfam" id="PF01212">
    <property type="entry name" value="Beta_elim_lyase"/>
    <property type="match status" value="1"/>
</dbReference>
<dbReference type="AlphaFoldDB" id="A0AAD9SUZ9"/>
<dbReference type="InterPro" id="IPR015424">
    <property type="entry name" value="PyrdxlP-dep_Trfase"/>
</dbReference>
<gene>
    <name evidence="5" type="ORF">N8I77_002854</name>
</gene>
<dbReference type="GO" id="GO:0006567">
    <property type="term" value="P:L-threonine catabolic process"/>
    <property type="evidence" value="ECO:0007669"/>
    <property type="project" value="TreeGrafter"/>
</dbReference>
<comment type="similarity">
    <text evidence="2">Belongs to the threonine aldolase family.</text>
</comment>
<dbReference type="GO" id="GO:0008732">
    <property type="term" value="F:L-allo-threonine aldolase activity"/>
    <property type="evidence" value="ECO:0007669"/>
    <property type="project" value="TreeGrafter"/>
</dbReference>
<evidence type="ECO:0000313" key="6">
    <source>
        <dbReference type="Proteomes" id="UP001265746"/>
    </source>
</evidence>
<evidence type="ECO:0000313" key="5">
    <source>
        <dbReference type="EMBL" id="KAK2616147.1"/>
    </source>
</evidence>
<dbReference type="InterPro" id="IPR015421">
    <property type="entry name" value="PyrdxlP-dep_Trfase_major"/>
</dbReference>
<dbReference type="GO" id="GO:0006545">
    <property type="term" value="P:glycine biosynthetic process"/>
    <property type="evidence" value="ECO:0007669"/>
    <property type="project" value="TreeGrafter"/>
</dbReference>
<keyword evidence="6" id="KW-1185">Reference proteome</keyword>
<reference evidence="5" key="1">
    <citation type="submission" date="2023-06" db="EMBL/GenBank/DDBJ databases">
        <authorList>
            <person name="Noh H."/>
        </authorList>
    </citation>
    <scope>NUCLEOTIDE SEQUENCE</scope>
    <source>
        <strain evidence="5">DUCC20226</strain>
    </source>
</reference>
<dbReference type="GO" id="GO:0005829">
    <property type="term" value="C:cytosol"/>
    <property type="evidence" value="ECO:0007669"/>
    <property type="project" value="TreeGrafter"/>
</dbReference>
<evidence type="ECO:0000256" key="3">
    <source>
        <dbReference type="ARBA" id="ARBA00022898"/>
    </source>
</evidence>
<dbReference type="InterPro" id="IPR001597">
    <property type="entry name" value="ArAA_b-elim_lyase/Thr_aldolase"/>
</dbReference>
<sequence length="101" mass="10748">MHLDGARLWEAATAGARKLREIGECFDSIQMYLAKGIGAPIGSVVTGTNAFVKRANSAGKFLGGSVRASGVFAGPGRVAIEDIFLLWQVINSEQPLIYPLK</sequence>
<accession>A0AAD9SUZ9</accession>
<comment type="cofactor">
    <cofactor evidence="1">
        <name>pyridoxal 5'-phosphate</name>
        <dbReference type="ChEBI" id="CHEBI:597326"/>
    </cofactor>
</comment>
<protein>
    <recommendedName>
        <fullName evidence="4">Aromatic amino acid beta-eliminating lyase/threonine aldolase domain-containing protein</fullName>
    </recommendedName>
</protein>
<evidence type="ECO:0000259" key="4">
    <source>
        <dbReference type="Pfam" id="PF01212"/>
    </source>
</evidence>